<keyword evidence="2" id="KW-1185">Reference proteome</keyword>
<protein>
    <submittedName>
        <fullName evidence="1">Uncharacterized protein</fullName>
    </submittedName>
</protein>
<dbReference type="EMBL" id="JBBPBN010000024">
    <property type="protein sequence ID" value="KAK9009171.1"/>
    <property type="molecule type" value="Genomic_DNA"/>
</dbReference>
<accession>A0ABR2R8S0</accession>
<name>A0ABR2R8S0_9ROSI</name>
<organism evidence="1 2">
    <name type="scientific">Hibiscus sabdariffa</name>
    <name type="common">roselle</name>
    <dbReference type="NCBI Taxonomy" id="183260"/>
    <lineage>
        <taxon>Eukaryota</taxon>
        <taxon>Viridiplantae</taxon>
        <taxon>Streptophyta</taxon>
        <taxon>Embryophyta</taxon>
        <taxon>Tracheophyta</taxon>
        <taxon>Spermatophyta</taxon>
        <taxon>Magnoliopsida</taxon>
        <taxon>eudicotyledons</taxon>
        <taxon>Gunneridae</taxon>
        <taxon>Pentapetalae</taxon>
        <taxon>rosids</taxon>
        <taxon>malvids</taxon>
        <taxon>Malvales</taxon>
        <taxon>Malvaceae</taxon>
        <taxon>Malvoideae</taxon>
        <taxon>Hibiscus</taxon>
    </lineage>
</organism>
<sequence>MVLSSRSTAICCYHGGPLLLSLLGSPTGVDSSSTLVTVTCRYGSIYLCLRSAPPIRIDCEMDLRASIFLTIIMSSTSFLNQLQDLDFTNDEQGAVFTPTIQWDSMNDDSHLLIIGKLISSNPIDDNAVVRAFQGIWKHNKIVSITTVKSSY</sequence>
<comment type="caution">
    <text evidence="1">The sequence shown here is derived from an EMBL/GenBank/DDBJ whole genome shotgun (WGS) entry which is preliminary data.</text>
</comment>
<gene>
    <name evidence="1" type="ORF">V6N11_035716</name>
</gene>
<evidence type="ECO:0000313" key="2">
    <source>
        <dbReference type="Proteomes" id="UP001396334"/>
    </source>
</evidence>
<reference evidence="1 2" key="1">
    <citation type="journal article" date="2024" name="G3 (Bethesda)">
        <title>Genome assembly of Hibiscus sabdariffa L. provides insights into metabolisms of medicinal natural products.</title>
        <authorList>
            <person name="Kim T."/>
        </authorList>
    </citation>
    <scope>NUCLEOTIDE SEQUENCE [LARGE SCALE GENOMIC DNA]</scope>
    <source>
        <strain evidence="1">TK-2024</strain>
        <tissue evidence="1">Old leaves</tissue>
    </source>
</reference>
<proteinExistence type="predicted"/>
<evidence type="ECO:0000313" key="1">
    <source>
        <dbReference type="EMBL" id="KAK9009171.1"/>
    </source>
</evidence>
<dbReference type="Proteomes" id="UP001396334">
    <property type="component" value="Unassembled WGS sequence"/>
</dbReference>